<feature type="transmembrane region" description="Helical" evidence="9">
    <location>
        <begin position="382"/>
        <end position="404"/>
    </location>
</feature>
<comment type="activity regulation">
    <text evidence="9">Requires K(+) for maximal activity.</text>
</comment>
<feature type="transmembrane region" description="Helical" evidence="9">
    <location>
        <begin position="547"/>
        <end position="566"/>
    </location>
</feature>
<feature type="transmembrane region" description="Helical" evidence="9">
    <location>
        <begin position="225"/>
        <end position="242"/>
    </location>
</feature>
<evidence type="ECO:0000256" key="7">
    <source>
        <dbReference type="ARBA" id="ARBA00023065"/>
    </source>
</evidence>
<keyword evidence="9" id="KW-0630">Potassium</keyword>
<keyword evidence="9" id="KW-0915">Sodium</keyword>
<feature type="transmembrane region" description="Helical" evidence="9">
    <location>
        <begin position="152"/>
        <end position="169"/>
    </location>
</feature>
<dbReference type="InterPro" id="IPR004131">
    <property type="entry name" value="PPase-energised_H-pump"/>
</dbReference>
<comment type="similarity">
    <text evidence="9">Belongs to the H(+)-translocating pyrophosphatase (TC 3.A.10) family. K(+)-stimulated subfamily.</text>
</comment>
<keyword evidence="11" id="KW-1185">Reference proteome</keyword>
<evidence type="ECO:0000256" key="5">
    <source>
        <dbReference type="ARBA" id="ARBA00022967"/>
    </source>
</evidence>
<evidence type="ECO:0000256" key="4">
    <source>
        <dbReference type="ARBA" id="ARBA00022842"/>
    </source>
</evidence>
<comment type="caution">
    <text evidence="9">Lacks conserved residue(s) required for the propagation of feature annotation.</text>
</comment>
<evidence type="ECO:0000256" key="8">
    <source>
        <dbReference type="ARBA" id="ARBA00023136"/>
    </source>
</evidence>
<comment type="caution">
    <text evidence="10">The sequence shown here is derived from an EMBL/GenBank/DDBJ whole genome shotgun (WGS) entry which is preliminary data.</text>
</comment>
<comment type="subcellular location">
    <subcellularLocation>
        <location evidence="9">Cell membrane</location>
        <topology evidence="9">Multi-pass membrane protein</topology>
    </subcellularLocation>
    <subcellularLocation>
        <location evidence="1">Endomembrane system</location>
        <topology evidence="1">Multi-pass membrane protein</topology>
    </subcellularLocation>
</comment>
<dbReference type="EC" id="7.2.3.1" evidence="9"/>
<comment type="function">
    <text evidence="9">Sodium pump that utilizes the energy of pyrophosphate hydrolysis as the driving force for Na(+) movement across the membrane.</text>
</comment>
<evidence type="ECO:0000313" key="11">
    <source>
        <dbReference type="Proteomes" id="UP000294919"/>
    </source>
</evidence>
<evidence type="ECO:0000256" key="2">
    <source>
        <dbReference type="ARBA" id="ARBA00022448"/>
    </source>
</evidence>
<feature type="transmembrane region" description="Helical" evidence="9">
    <location>
        <begin position="352"/>
        <end position="376"/>
    </location>
</feature>
<dbReference type="NCBIfam" id="NF001960">
    <property type="entry name" value="PRK00733.3-5"/>
    <property type="match status" value="1"/>
</dbReference>
<organism evidence="10 11">
    <name type="scientific">Marinisporobacter balticus</name>
    <dbReference type="NCBI Taxonomy" id="2018667"/>
    <lineage>
        <taxon>Bacteria</taxon>
        <taxon>Bacillati</taxon>
        <taxon>Bacillota</taxon>
        <taxon>Clostridia</taxon>
        <taxon>Peptostreptococcales</taxon>
        <taxon>Thermotaleaceae</taxon>
        <taxon>Marinisporobacter</taxon>
    </lineage>
</organism>
<feature type="transmembrane region" description="Helical" evidence="9">
    <location>
        <begin position="248"/>
        <end position="272"/>
    </location>
</feature>
<feature type="transmembrane region" description="Helical" evidence="9">
    <location>
        <begin position="284"/>
        <end position="304"/>
    </location>
</feature>
<dbReference type="GO" id="GO:0004427">
    <property type="term" value="F:inorganic diphosphate phosphatase activity"/>
    <property type="evidence" value="ECO:0007669"/>
    <property type="project" value="UniProtKB-UniRule"/>
</dbReference>
<feature type="site" description="Determinant of potassium dependence" evidence="9">
    <location>
        <position position="442"/>
    </location>
</feature>
<feature type="transmembrane region" description="Helical" evidence="9">
    <location>
        <begin position="120"/>
        <end position="146"/>
    </location>
</feature>
<feature type="transmembrane region" description="Helical" evidence="9">
    <location>
        <begin position="448"/>
        <end position="467"/>
    </location>
</feature>
<dbReference type="GO" id="GO:0009678">
    <property type="term" value="F:diphosphate hydrolysis-driven proton transmembrane transporter activity"/>
    <property type="evidence" value="ECO:0007669"/>
    <property type="project" value="UniProtKB-UniRule"/>
</dbReference>
<keyword evidence="4 9" id="KW-0460">Magnesium</keyword>
<keyword evidence="2 9" id="KW-0813">Transport</keyword>
<dbReference type="NCBIfam" id="TIGR01104">
    <property type="entry name" value="V_PPase"/>
    <property type="match status" value="1"/>
</dbReference>
<feature type="transmembrane region" description="Helical" evidence="9">
    <location>
        <begin position="6"/>
        <end position="26"/>
    </location>
</feature>
<gene>
    <name evidence="9" type="primary">hppA</name>
    <name evidence="10" type="ORF">EV214_102174</name>
</gene>
<comment type="cofactor">
    <cofactor evidence="9">
        <name>Mg(2+)</name>
        <dbReference type="ChEBI" id="CHEBI:18420"/>
    </cofactor>
</comment>
<dbReference type="NCBIfam" id="NF001961">
    <property type="entry name" value="PRK00733.3-6"/>
    <property type="match status" value="1"/>
</dbReference>
<keyword evidence="8 9" id="KW-0472">Membrane</keyword>
<comment type="catalytic activity">
    <reaction evidence="9">
        <text>Na(+)(in) + diphosphate + H2O = Na(+)(out) + 2 phosphate + H(+)</text>
        <dbReference type="Rhea" id="RHEA:57884"/>
        <dbReference type="ChEBI" id="CHEBI:15377"/>
        <dbReference type="ChEBI" id="CHEBI:15378"/>
        <dbReference type="ChEBI" id="CHEBI:29101"/>
        <dbReference type="ChEBI" id="CHEBI:33019"/>
        <dbReference type="ChEBI" id="CHEBI:43474"/>
        <dbReference type="EC" id="7.2.3.1"/>
    </reaction>
</comment>
<name>A0A4R2KZB0_9FIRM</name>
<keyword evidence="6 9" id="KW-1133">Transmembrane helix</keyword>
<dbReference type="RefSeq" id="WP_132242350.1">
    <property type="nucleotide sequence ID" value="NZ_SLWV01000002.1"/>
</dbReference>
<dbReference type="GO" id="GO:0000287">
    <property type="term" value="F:magnesium ion binding"/>
    <property type="evidence" value="ECO:0007669"/>
    <property type="project" value="UniProtKB-UniRule"/>
</dbReference>
<protein>
    <recommendedName>
        <fullName evidence="9">Putative K(+)-stimulated pyrophosphate-energized sodium pump</fullName>
        <ecNumber evidence="9">7.2.3.1</ecNumber>
    </recommendedName>
    <alternativeName>
        <fullName evidence="9">Membrane-bound sodium-translocating pyrophosphatase</fullName>
    </alternativeName>
    <alternativeName>
        <fullName evidence="9">Pyrophosphate-energized inorganic pyrophosphatase</fullName>
        <shortName evidence="9">Na(+)-PPase</shortName>
    </alternativeName>
</protein>
<feature type="transmembrane region" description="Helical" evidence="9">
    <location>
        <begin position="638"/>
        <end position="658"/>
    </location>
</feature>
<dbReference type="PIRSF" id="PIRSF001265">
    <property type="entry name" value="H+-PPase"/>
    <property type="match status" value="1"/>
</dbReference>
<evidence type="ECO:0000256" key="6">
    <source>
        <dbReference type="ARBA" id="ARBA00022989"/>
    </source>
</evidence>
<dbReference type="OrthoDB" id="9808652at2"/>
<keyword evidence="3 9" id="KW-0812">Transmembrane</keyword>
<keyword evidence="7 9" id="KW-0406">Ion transport</keyword>
<dbReference type="GO" id="GO:0012505">
    <property type="term" value="C:endomembrane system"/>
    <property type="evidence" value="ECO:0007669"/>
    <property type="project" value="UniProtKB-SubCell"/>
</dbReference>
<dbReference type="HAMAP" id="MF_01129">
    <property type="entry name" value="PPase_energized_pump"/>
    <property type="match status" value="1"/>
</dbReference>
<proteinExistence type="inferred from homology"/>
<dbReference type="Proteomes" id="UP000294919">
    <property type="component" value="Unassembled WGS sequence"/>
</dbReference>
<evidence type="ECO:0000256" key="9">
    <source>
        <dbReference type="HAMAP-Rule" id="MF_01129"/>
    </source>
</evidence>
<reference evidence="10 11" key="1">
    <citation type="submission" date="2019-03" db="EMBL/GenBank/DDBJ databases">
        <title>Genomic Encyclopedia of Type Strains, Phase IV (KMG-IV): sequencing the most valuable type-strain genomes for metagenomic binning, comparative biology and taxonomic classification.</title>
        <authorList>
            <person name="Goeker M."/>
        </authorList>
    </citation>
    <scope>NUCLEOTIDE SEQUENCE [LARGE SCALE GENOMIC DNA]</scope>
    <source>
        <strain evidence="10 11">DSM 102940</strain>
    </source>
</reference>
<dbReference type="Pfam" id="PF03030">
    <property type="entry name" value="H_PPase"/>
    <property type="match status" value="1"/>
</dbReference>
<feature type="transmembrane region" description="Helical" evidence="9">
    <location>
        <begin position="310"/>
        <end position="331"/>
    </location>
</feature>
<keyword evidence="9" id="KW-1003">Cell membrane</keyword>
<dbReference type="EMBL" id="SLWV01000002">
    <property type="protein sequence ID" value="TCO79454.1"/>
    <property type="molecule type" value="Genomic_DNA"/>
</dbReference>
<feature type="transmembrane region" description="Helical" evidence="9">
    <location>
        <begin position="57"/>
        <end position="74"/>
    </location>
</feature>
<comment type="subunit">
    <text evidence="9">Homodimer.</text>
</comment>
<feature type="transmembrane region" description="Helical" evidence="9">
    <location>
        <begin position="479"/>
        <end position="499"/>
    </location>
</feature>
<sequence length="668" mass="68366">MNFQILAPVIGVIALIFAYTLSVKINKVSVGTDRMKEISTYIHEGSMAFLTREYKSLAVFVVVLFCVLTFGINLMTAVCFLIGAFFSALAGFFGMQVATKANVRTASAARDGGMNKALGVAFNGGAVMGMCVVGLGIIGVGTLYYLIGKPEIITGFGLGASSIALFGRVGGGIYTKAADVGADLVGKVEAGIPEDDPRNPAVIADNVGDNVGDVAGMGADLFESYVGSIISAITLGLVIENIDPTSGAVFPLALAALGIVASIIGTMFVRGGENTNPAAALEKGTYASGIIVIVGAFFLSRMFFGNLNAFGAITAGLIVGIAIGKITEVYTSADYASVQKIAQQSETGPATTIISGLAVGMYSTAWPLLLISVGILVSYKFFGLYGISLSAVGMLSTAGITVAVDAYGPIADNAGGIAEMAGLPGEVREITDKLDAVGNTTAAMGKGFAIGSAALTALALFASYSQVVGLKAIDVLNPLVVVGLLIGGMLPFLFSAMTMESVGKAAFQMIEEVRRQFREIPGIMEGKGKPDYARCVDISTGAALKEMLIPGIMAVVAPVATGILLGTEALGGLLAGALVSGVLMAIMMANAGGAWDNAKKYVEGGKHGGKGSEAHRAAVVGDTVGDPFKDTSGPSINILIKLMTIVSLVFAPLFLKFADGLGLFGKLF</sequence>
<keyword evidence="9" id="KW-0739">Sodium transport</keyword>
<dbReference type="AlphaFoldDB" id="A0A4R2KZB0"/>
<dbReference type="GO" id="GO:0005886">
    <property type="term" value="C:plasma membrane"/>
    <property type="evidence" value="ECO:0007669"/>
    <property type="project" value="UniProtKB-SubCell"/>
</dbReference>
<dbReference type="GO" id="GO:0030955">
    <property type="term" value="F:potassium ion binding"/>
    <property type="evidence" value="ECO:0007669"/>
    <property type="project" value="UniProtKB-UniRule"/>
</dbReference>
<dbReference type="GO" id="GO:0006814">
    <property type="term" value="P:sodium ion transport"/>
    <property type="evidence" value="ECO:0007669"/>
    <property type="project" value="UniProtKB-UniRule"/>
</dbReference>
<evidence type="ECO:0000313" key="10">
    <source>
        <dbReference type="EMBL" id="TCO79454.1"/>
    </source>
</evidence>
<feature type="transmembrane region" description="Helical" evidence="9">
    <location>
        <begin position="572"/>
        <end position="591"/>
    </location>
</feature>
<evidence type="ECO:0000256" key="1">
    <source>
        <dbReference type="ARBA" id="ARBA00004127"/>
    </source>
</evidence>
<evidence type="ECO:0000256" key="3">
    <source>
        <dbReference type="ARBA" id="ARBA00022692"/>
    </source>
</evidence>
<dbReference type="PANTHER" id="PTHR31998">
    <property type="entry name" value="K(+)-INSENSITIVE PYROPHOSPHATE-ENERGIZED PROTON PUMP"/>
    <property type="match status" value="1"/>
</dbReference>
<keyword evidence="5 9" id="KW-1278">Translocase</keyword>
<accession>A0A4R2KZB0</accession>